<dbReference type="GO" id="GO:0009396">
    <property type="term" value="P:folic acid-containing compound biosynthetic process"/>
    <property type="evidence" value="ECO:0007669"/>
    <property type="project" value="TreeGrafter"/>
</dbReference>
<dbReference type="GO" id="GO:0005524">
    <property type="term" value="F:ATP binding"/>
    <property type="evidence" value="ECO:0007669"/>
    <property type="project" value="UniProtKB-KW"/>
</dbReference>
<evidence type="ECO:0000256" key="2">
    <source>
        <dbReference type="ARBA" id="ARBA00022741"/>
    </source>
</evidence>
<dbReference type="EMBL" id="QSRJ01000003">
    <property type="protein sequence ID" value="RGL11227.1"/>
    <property type="molecule type" value="Genomic_DNA"/>
</dbReference>
<comment type="similarity">
    <text evidence="1 5">Belongs to the 5-formyltetrahydrofolate cyclo-ligase family.</text>
</comment>
<accession>A0A3E4QVV7</accession>
<dbReference type="PANTHER" id="PTHR23407">
    <property type="entry name" value="ATPASE INHIBITOR/5-FORMYLTETRAHYDROFOLATE CYCLO-LIGASE"/>
    <property type="match status" value="1"/>
</dbReference>
<dbReference type="PIRSF" id="PIRSF006806">
    <property type="entry name" value="FTHF_cligase"/>
    <property type="match status" value="1"/>
</dbReference>
<keyword evidence="3 4" id="KW-0067">ATP-binding</keyword>
<dbReference type="GO" id="GO:0046872">
    <property type="term" value="F:metal ion binding"/>
    <property type="evidence" value="ECO:0007669"/>
    <property type="project" value="UniProtKB-KW"/>
</dbReference>
<dbReference type="InterPro" id="IPR002698">
    <property type="entry name" value="FTHF_cligase"/>
</dbReference>
<keyword evidence="2 4" id="KW-0547">Nucleotide-binding</keyword>
<dbReference type="EC" id="6.3.3.2" evidence="5"/>
<dbReference type="NCBIfam" id="TIGR02727">
    <property type="entry name" value="MTHFS_bact"/>
    <property type="match status" value="1"/>
</dbReference>
<gene>
    <name evidence="6" type="ORF">DXC81_03710</name>
</gene>
<dbReference type="AlphaFoldDB" id="A0A3E4QVV7"/>
<dbReference type="SUPFAM" id="SSF100950">
    <property type="entry name" value="NagB/RpiA/CoA transferase-like"/>
    <property type="match status" value="1"/>
</dbReference>
<evidence type="ECO:0000256" key="5">
    <source>
        <dbReference type="RuleBase" id="RU361279"/>
    </source>
</evidence>
<dbReference type="PANTHER" id="PTHR23407:SF1">
    <property type="entry name" value="5-FORMYLTETRAHYDROFOLATE CYCLO-LIGASE"/>
    <property type="match status" value="1"/>
</dbReference>
<evidence type="ECO:0000256" key="3">
    <source>
        <dbReference type="ARBA" id="ARBA00022840"/>
    </source>
</evidence>
<feature type="binding site" evidence="4">
    <location>
        <position position="62"/>
    </location>
    <ligand>
        <name>substrate</name>
    </ligand>
</feature>
<dbReference type="InterPro" id="IPR024185">
    <property type="entry name" value="FTHF_cligase-like_sf"/>
</dbReference>
<evidence type="ECO:0000256" key="1">
    <source>
        <dbReference type="ARBA" id="ARBA00010638"/>
    </source>
</evidence>
<keyword evidence="5" id="KW-0479">Metal-binding</keyword>
<dbReference type="GO" id="GO:0035999">
    <property type="term" value="P:tetrahydrofolate interconversion"/>
    <property type="evidence" value="ECO:0007669"/>
    <property type="project" value="TreeGrafter"/>
</dbReference>
<feature type="binding site" evidence="4">
    <location>
        <begin position="11"/>
        <end position="15"/>
    </location>
    <ligand>
        <name>ATP</name>
        <dbReference type="ChEBI" id="CHEBI:30616"/>
    </ligand>
</feature>
<dbReference type="RefSeq" id="WP_117679236.1">
    <property type="nucleotide sequence ID" value="NZ_CALJOO010000109.1"/>
</dbReference>
<dbReference type="Pfam" id="PF01812">
    <property type="entry name" value="5-FTHF_cyc-lig"/>
    <property type="match status" value="1"/>
</dbReference>
<dbReference type="Proteomes" id="UP000260943">
    <property type="component" value="Unassembled WGS sequence"/>
</dbReference>
<comment type="catalytic activity">
    <reaction evidence="5">
        <text>(6S)-5-formyl-5,6,7,8-tetrahydrofolate + ATP = (6R)-5,10-methenyltetrahydrofolate + ADP + phosphate</text>
        <dbReference type="Rhea" id="RHEA:10488"/>
        <dbReference type="ChEBI" id="CHEBI:30616"/>
        <dbReference type="ChEBI" id="CHEBI:43474"/>
        <dbReference type="ChEBI" id="CHEBI:57455"/>
        <dbReference type="ChEBI" id="CHEBI:57457"/>
        <dbReference type="ChEBI" id="CHEBI:456216"/>
        <dbReference type="EC" id="6.3.3.2"/>
    </reaction>
</comment>
<feature type="binding site" evidence="4">
    <location>
        <begin position="143"/>
        <end position="151"/>
    </location>
    <ligand>
        <name>ATP</name>
        <dbReference type="ChEBI" id="CHEBI:30616"/>
    </ligand>
</feature>
<reference evidence="6 7" key="1">
    <citation type="submission" date="2018-08" db="EMBL/GenBank/DDBJ databases">
        <title>A genome reference for cultivated species of the human gut microbiota.</title>
        <authorList>
            <person name="Zou Y."/>
            <person name="Xue W."/>
            <person name="Luo G."/>
        </authorList>
    </citation>
    <scope>NUCLEOTIDE SEQUENCE [LARGE SCALE GENOMIC DNA]</scope>
    <source>
        <strain evidence="6 7">TF08-14</strain>
    </source>
</reference>
<proteinExistence type="inferred from homology"/>
<keyword evidence="6" id="KW-0436">Ligase</keyword>
<feature type="binding site" evidence="4">
    <location>
        <position position="57"/>
    </location>
    <ligand>
        <name>substrate</name>
    </ligand>
</feature>
<evidence type="ECO:0000313" key="6">
    <source>
        <dbReference type="EMBL" id="RGL11227.1"/>
    </source>
</evidence>
<evidence type="ECO:0000256" key="4">
    <source>
        <dbReference type="PIRSR" id="PIRSR006806-1"/>
    </source>
</evidence>
<dbReference type="GO" id="GO:0030272">
    <property type="term" value="F:5-formyltetrahydrofolate cyclo-ligase activity"/>
    <property type="evidence" value="ECO:0007669"/>
    <property type="project" value="UniProtKB-EC"/>
</dbReference>
<dbReference type="InterPro" id="IPR037171">
    <property type="entry name" value="NagB/RpiA_transferase-like"/>
</dbReference>
<comment type="caution">
    <text evidence="6">The sequence shown here is derived from an EMBL/GenBank/DDBJ whole genome shotgun (WGS) entry which is preliminary data.</text>
</comment>
<dbReference type="Gene3D" id="3.40.50.10420">
    <property type="entry name" value="NagB/RpiA/CoA transferase-like"/>
    <property type="match status" value="1"/>
</dbReference>
<keyword evidence="5" id="KW-0460">Magnesium</keyword>
<comment type="cofactor">
    <cofactor evidence="5">
        <name>Mg(2+)</name>
        <dbReference type="ChEBI" id="CHEBI:18420"/>
    </cofactor>
</comment>
<evidence type="ECO:0000313" key="7">
    <source>
        <dbReference type="Proteomes" id="UP000260943"/>
    </source>
</evidence>
<organism evidence="6 7">
    <name type="scientific">Collinsella tanakaei</name>
    <dbReference type="NCBI Taxonomy" id="626935"/>
    <lineage>
        <taxon>Bacteria</taxon>
        <taxon>Bacillati</taxon>
        <taxon>Actinomycetota</taxon>
        <taxon>Coriobacteriia</taxon>
        <taxon>Coriobacteriales</taxon>
        <taxon>Coriobacteriaceae</taxon>
        <taxon>Collinsella</taxon>
    </lineage>
</organism>
<sequence>MASSYGTDADKSALRAGYLAARQQIPAPFKARMDRSIDETLLDFPLFAEAPLVLSYISYGNEVDTHGIIQGVLESGRRVGVPLVDSATREMAFYEIGSLNQVSPGFKGILEPDPDECRLLSMDDFFGSVCLVPGLVFDAQGHRIGYGGGCYDRFLWHYPGDKIALARTMQISSNPLPVESFDVPVDFIVTEGSVWACR</sequence>
<name>A0A3E4QVV7_9ACTN</name>
<protein>
    <recommendedName>
        <fullName evidence="5">5-formyltetrahydrofolate cyclo-ligase</fullName>
        <ecNumber evidence="5">6.3.3.2</ecNumber>
    </recommendedName>
</protein>